<sequence>MVSIFFVLLTRLLLLFPFGPNFQCICGRDAIDVWALGLLWRSYWLTVHQLGFRYSCVFDAASLLSVAEDGDWYRKLCSSLFTFLCYSFNTAS</sequence>
<gene>
    <name evidence="2" type="ORF">PCON_04431</name>
</gene>
<proteinExistence type="predicted"/>
<dbReference type="AlphaFoldDB" id="U4LD49"/>
<evidence type="ECO:0000313" key="3">
    <source>
        <dbReference type="Proteomes" id="UP000018144"/>
    </source>
</evidence>
<keyword evidence="1" id="KW-0732">Signal</keyword>
<reference evidence="2 3" key="1">
    <citation type="journal article" date="2013" name="PLoS Genet.">
        <title>The genome and development-dependent transcriptomes of Pyronema confluens: a window into fungal evolution.</title>
        <authorList>
            <person name="Traeger S."/>
            <person name="Altegoer F."/>
            <person name="Freitag M."/>
            <person name="Gabaldon T."/>
            <person name="Kempken F."/>
            <person name="Kumar A."/>
            <person name="Marcet-Houben M."/>
            <person name="Poggeler S."/>
            <person name="Stajich J.E."/>
            <person name="Nowrousian M."/>
        </authorList>
    </citation>
    <scope>NUCLEOTIDE SEQUENCE [LARGE SCALE GENOMIC DNA]</scope>
    <source>
        <strain evidence="3">CBS 100304</strain>
        <tissue evidence="2">Vegetative mycelium</tissue>
    </source>
</reference>
<protein>
    <recommendedName>
        <fullName evidence="4">Secreted protein</fullName>
    </recommendedName>
</protein>
<organism evidence="2 3">
    <name type="scientific">Pyronema omphalodes (strain CBS 100304)</name>
    <name type="common">Pyronema confluens</name>
    <dbReference type="NCBI Taxonomy" id="1076935"/>
    <lineage>
        <taxon>Eukaryota</taxon>
        <taxon>Fungi</taxon>
        <taxon>Dikarya</taxon>
        <taxon>Ascomycota</taxon>
        <taxon>Pezizomycotina</taxon>
        <taxon>Pezizomycetes</taxon>
        <taxon>Pezizales</taxon>
        <taxon>Pyronemataceae</taxon>
        <taxon>Pyronema</taxon>
    </lineage>
</organism>
<evidence type="ECO:0008006" key="4">
    <source>
        <dbReference type="Google" id="ProtNLM"/>
    </source>
</evidence>
<keyword evidence="3" id="KW-1185">Reference proteome</keyword>
<dbReference type="EMBL" id="HF936646">
    <property type="protein sequence ID" value="CCX17427.1"/>
    <property type="molecule type" value="Genomic_DNA"/>
</dbReference>
<dbReference type="Proteomes" id="UP000018144">
    <property type="component" value="Unassembled WGS sequence"/>
</dbReference>
<accession>U4LD49</accession>
<name>U4LD49_PYROM</name>
<feature type="signal peptide" evidence="1">
    <location>
        <begin position="1"/>
        <end position="15"/>
    </location>
</feature>
<evidence type="ECO:0000256" key="1">
    <source>
        <dbReference type="SAM" id="SignalP"/>
    </source>
</evidence>
<feature type="chain" id="PRO_5013130654" description="Secreted protein" evidence="1">
    <location>
        <begin position="16"/>
        <end position="92"/>
    </location>
</feature>
<evidence type="ECO:0000313" key="2">
    <source>
        <dbReference type="EMBL" id="CCX17427.1"/>
    </source>
</evidence>